<gene>
    <name evidence="3" type="ORF">HMPREF1624_05493</name>
</gene>
<evidence type="ECO:0000256" key="2">
    <source>
        <dbReference type="SAM" id="Phobius"/>
    </source>
</evidence>
<evidence type="ECO:0000313" key="4">
    <source>
        <dbReference type="Proteomes" id="UP000018087"/>
    </source>
</evidence>
<sequence>MAVKIATAHNSQMCQTSTCRTVTISFLVGAALLICATGLFVYCCKRGQRKVKNKVKSGVMGLLTRSNKPTVEAVESDEEQLQPQPFVPPPGPVEQPQWPPKKKTTQLQPPTYYQQPYSQPYDAPYEMPYYPDYHQQQQRQWQVQQHELKYQQKRGIKQHGRFETIPEGPAERHARLTRLASTVVSSVRVRSFFYL</sequence>
<evidence type="ECO:0000256" key="1">
    <source>
        <dbReference type="SAM" id="MobiDB-lite"/>
    </source>
</evidence>
<dbReference type="AlphaFoldDB" id="U7PUT0"/>
<dbReference type="OrthoDB" id="10496641at2759"/>
<organism evidence="3 4">
    <name type="scientific">Sporothrix schenckii (strain ATCC 58251 / de Perez 2211183)</name>
    <name type="common">Rose-picker's disease fungus</name>
    <dbReference type="NCBI Taxonomy" id="1391915"/>
    <lineage>
        <taxon>Eukaryota</taxon>
        <taxon>Fungi</taxon>
        <taxon>Dikarya</taxon>
        <taxon>Ascomycota</taxon>
        <taxon>Pezizomycotina</taxon>
        <taxon>Sordariomycetes</taxon>
        <taxon>Sordariomycetidae</taxon>
        <taxon>Ophiostomatales</taxon>
        <taxon>Ophiostomataceae</taxon>
        <taxon>Sporothrix</taxon>
    </lineage>
</organism>
<dbReference type="EMBL" id="KI440846">
    <property type="protein sequence ID" value="ERS98706.1"/>
    <property type="molecule type" value="Genomic_DNA"/>
</dbReference>
<proteinExistence type="predicted"/>
<name>U7PUT0_SPOS1</name>
<feature type="compositionally biased region" description="Pro residues" evidence="1">
    <location>
        <begin position="85"/>
        <end position="99"/>
    </location>
</feature>
<dbReference type="Proteomes" id="UP000018087">
    <property type="component" value="Unassembled WGS sequence"/>
</dbReference>
<protein>
    <submittedName>
        <fullName evidence="3">Uncharacterized protein</fullName>
    </submittedName>
</protein>
<evidence type="ECO:0000313" key="3">
    <source>
        <dbReference type="EMBL" id="ERS98706.1"/>
    </source>
</evidence>
<feature type="transmembrane region" description="Helical" evidence="2">
    <location>
        <begin position="22"/>
        <end position="44"/>
    </location>
</feature>
<keyword evidence="2" id="KW-0472">Membrane</keyword>
<accession>U7PUT0</accession>
<reference evidence="4" key="1">
    <citation type="journal article" date="2014" name="Genome Announc.">
        <title>Genome sequence of the pathogenic fungus Sporothrix schenckii (ATCC 58251).</title>
        <authorList>
            <person name="Cuomo C.A."/>
            <person name="Rodriguez-Del Valle N."/>
            <person name="Perez-Sanchez L."/>
            <person name="Abouelleil A."/>
            <person name="Goldberg J."/>
            <person name="Young S."/>
            <person name="Zeng Q."/>
            <person name="Birren B.W."/>
        </authorList>
    </citation>
    <scope>NUCLEOTIDE SEQUENCE [LARGE SCALE GENOMIC DNA]</scope>
    <source>
        <strain evidence="4">ATCC 58251 / de Perez 2211183</strain>
    </source>
</reference>
<feature type="region of interest" description="Disordered" evidence="1">
    <location>
        <begin position="75"/>
        <end position="113"/>
    </location>
</feature>
<dbReference type="HOGENOM" id="CLU_1397154_0_0_1"/>
<keyword evidence="2" id="KW-0812">Transmembrane</keyword>
<keyword evidence="4" id="KW-1185">Reference proteome</keyword>
<keyword evidence="2" id="KW-1133">Transmembrane helix</keyword>